<reference evidence="2" key="1">
    <citation type="submission" date="2018-10" db="EMBL/GenBank/DDBJ databases">
        <title>Effector identification in a new, highly contiguous assembly of the strawberry crown rot pathogen Phytophthora cactorum.</title>
        <authorList>
            <person name="Armitage A.D."/>
            <person name="Nellist C.F."/>
            <person name="Bates H."/>
            <person name="Vickerstaff R.J."/>
            <person name="Harrison R.J."/>
        </authorList>
    </citation>
    <scope>NUCLEOTIDE SEQUENCE</scope>
    <source>
        <strain evidence="2">4040</strain>
    </source>
</reference>
<dbReference type="Proteomes" id="UP000736787">
    <property type="component" value="Unassembled WGS sequence"/>
</dbReference>
<organism evidence="2 3">
    <name type="scientific">Phytophthora cactorum</name>
    <dbReference type="NCBI Taxonomy" id="29920"/>
    <lineage>
        <taxon>Eukaryota</taxon>
        <taxon>Sar</taxon>
        <taxon>Stramenopiles</taxon>
        <taxon>Oomycota</taxon>
        <taxon>Peronosporomycetes</taxon>
        <taxon>Peronosporales</taxon>
        <taxon>Peronosporaceae</taxon>
        <taxon>Phytophthora</taxon>
    </lineage>
</organism>
<name>A0A8T1C121_9STRA</name>
<feature type="region of interest" description="Disordered" evidence="1">
    <location>
        <begin position="1"/>
        <end position="36"/>
    </location>
</feature>
<dbReference type="AlphaFoldDB" id="A0A8T1C121"/>
<evidence type="ECO:0000313" key="3">
    <source>
        <dbReference type="Proteomes" id="UP000736787"/>
    </source>
</evidence>
<sequence>MGPKIRRSPVFAAERRPAKKDVVGANGPEPRQRRRS</sequence>
<evidence type="ECO:0000256" key="1">
    <source>
        <dbReference type="SAM" id="MobiDB-lite"/>
    </source>
</evidence>
<proteinExistence type="predicted"/>
<gene>
    <name evidence="2" type="ORF">PC117_g18327</name>
</gene>
<feature type="compositionally biased region" description="Basic and acidic residues" evidence="1">
    <location>
        <begin position="13"/>
        <end position="22"/>
    </location>
</feature>
<protein>
    <submittedName>
        <fullName evidence="2">Uncharacterized protein</fullName>
    </submittedName>
</protein>
<dbReference type="EMBL" id="RCMK01000732">
    <property type="protein sequence ID" value="KAG2914405.1"/>
    <property type="molecule type" value="Genomic_DNA"/>
</dbReference>
<accession>A0A8T1C121</accession>
<evidence type="ECO:0000313" key="2">
    <source>
        <dbReference type="EMBL" id="KAG2914405.1"/>
    </source>
</evidence>
<comment type="caution">
    <text evidence="2">The sequence shown here is derived from an EMBL/GenBank/DDBJ whole genome shotgun (WGS) entry which is preliminary data.</text>
</comment>